<evidence type="ECO:0000313" key="1">
    <source>
        <dbReference type="EMBL" id="MEQ2189202.1"/>
    </source>
</evidence>
<protein>
    <submittedName>
        <fullName evidence="1">Uncharacterized protein</fullName>
    </submittedName>
</protein>
<comment type="caution">
    <text evidence="1">The sequence shown here is derived from an EMBL/GenBank/DDBJ whole genome shotgun (WGS) entry which is preliminary data.</text>
</comment>
<dbReference type="Proteomes" id="UP001476798">
    <property type="component" value="Unassembled WGS sequence"/>
</dbReference>
<dbReference type="EMBL" id="JAHRIO010092337">
    <property type="protein sequence ID" value="MEQ2189202.1"/>
    <property type="molecule type" value="Genomic_DNA"/>
</dbReference>
<sequence>MMFVPHLYFTNPGLMAESLPRDKGSLHATLSQFMTNYPDLRKVAMISLQVDHRTGFDTDESKTGEPRLILAATLASTCSLVESLSHGDLEMLGNVTGGNVRTWFACASAVDIQAVVLGTRGVISGKFESAVLDADQTEWMELPLNCKSKCIPRTYGLSECSRLPLKSPSVGPFQVEGQVAHHNYGMGVVNIDQLKSLLHQYLTPHQAHLMNVCRIDRLNSHESNLPDPDVIKLVRRPVVVREEFKSIFISAVNVMDNYIAILTDTGEPLRQVLANINSIRATCICLAIRMYGVNMDVDLTDLCYRSACWAKRAFVLPDARLTGMPGSRTNEKFRKAHTIPSGTGVQTREYSQLFQHTAKVVTMQFGCLLSFTVPSITKENFRGCTPCGS</sequence>
<name>A0ABV0Q125_9TELE</name>
<evidence type="ECO:0000313" key="2">
    <source>
        <dbReference type="Proteomes" id="UP001476798"/>
    </source>
</evidence>
<keyword evidence="2" id="KW-1185">Reference proteome</keyword>
<reference evidence="1 2" key="1">
    <citation type="submission" date="2021-06" db="EMBL/GenBank/DDBJ databases">
        <authorList>
            <person name="Palmer J.M."/>
        </authorList>
    </citation>
    <scope>NUCLEOTIDE SEQUENCE [LARGE SCALE GENOMIC DNA]</scope>
    <source>
        <strain evidence="1 2">GA_2019</strain>
        <tissue evidence="1">Muscle</tissue>
    </source>
</reference>
<accession>A0ABV0Q125</accession>
<organism evidence="1 2">
    <name type="scientific">Goodea atripinnis</name>
    <dbReference type="NCBI Taxonomy" id="208336"/>
    <lineage>
        <taxon>Eukaryota</taxon>
        <taxon>Metazoa</taxon>
        <taxon>Chordata</taxon>
        <taxon>Craniata</taxon>
        <taxon>Vertebrata</taxon>
        <taxon>Euteleostomi</taxon>
        <taxon>Actinopterygii</taxon>
        <taxon>Neopterygii</taxon>
        <taxon>Teleostei</taxon>
        <taxon>Neoteleostei</taxon>
        <taxon>Acanthomorphata</taxon>
        <taxon>Ovalentaria</taxon>
        <taxon>Atherinomorphae</taxon>
        <taxon>Cyprinodontiformes</taxon>
        <taxon>Goodeidae</taxon>
        <taxon>Goodea</taxon>
    </lineage>
</organism>
<gene>
    <name evidence="1" type="ORF">GOODEAATRI_022818</name>
</gene>
<proteinExistence type="predicted"/>